<proteinExistence type="predicted"/>
<dbReference type="InterPro" id="IPR044066">
    <property type="entry name" value="TRIAD_supradom"/>
</dbReference>
<dbReference type="InterPro" id="IPR017907">
    <property type="entry name" value="Znf_RING_CS"/>
</dbReference>
<dbReference type="InterPro" id="IPR002867">
    <property type="entry name" value="IBR_dom"/>
</dbReference>
<evidence type="ECO:0000256" key="4">
    <source>
        <dbReference type="ARBA" id="ARBA00012251"/>
    </source>
</evidence>
<dbReference type="GO" id="GO:0097039">
    <property type="term" value="P:protein linear polyubiquitination"/>
    <property type="evidence" value="ECO:0007669"/>
    <property type="project" value="TreeGrafter"/>
</dbReference>
<dbReference type="PROSITE" id="PS51873">
    <property type="entry name" value="TRIAD"/>
    <property type="match status" value="1"/>
</dbReference>
<dbReference type="Gene3D" id="1.20.120.1750">
    <property type="match status" value="1"/>
</dbReference>
<name>A0A6N1NHA8_9VIRU</name>
<keyword evidence="11" id="KW-0862">Zinc</keyword>
<accession>A0A6N1NHA8</accession>
<comment type="pathway">
    <text evidence="3">Protein modification; protein ubiquitination.</text>
</comment>
<dbReference type="PROSITE" id="PS00518">
    <property type="entry name" value="ZF_RING_1"/>
    <property type="match status" value="1"/>
</dbReference>
<feature type="domain" description="RING-type" evidence="16">
    <location>
        <begin position="2"/>
        <end position="210"/>
    </location>
</feature>
<dbReference type="InterPro" id="IPR013083">
    <property type="entry name" value="Znf_RING/FYVE/PHD"/>
</dbReference>
<evidence type="ECO:0000256" key="5">
    <source>
        <dbReference type="ARBA" id="ARBA00022679"/>
    </source>
</evidence>
<keyword evidence="12" id="KW-1133">Transmembrane helix</keyword>
<dbReference type="PANTHER" id="PTHR22770:SF13">
    <property type="entry name" value="RING-TYPE DOMAIN-CONTAINING PROTEIN"/>
    <property type="match status" value="1"/>
</dbReference>
<evidence type="ECO:0000256" key="2">
    <source>
        <dbReference type="ARBA" id="ARBA00004167"/>
    </source>
</evidence>
<keyword evidence="5" id="KW-0808">Transferase</keyword>
<keyword evidence="9 14" id="KW-0863">Zinc-finger</keyword>
<evidence type="ECO:0000256" key="11">
    <source>
        <dbReference type="ARBA" id="ARBA00022833"/>
    </source>
</evidence>
<evidence type="ECO:0000256" key="1">
    <source>
        <dbReference type="ARBA" id="ARBA00001798"/>
    </source>
</evidence>
<dbReference type="KEGG" id="vg:80517778"/>
<reference evidence="17" key="1">
    <citation type="submission" date="2017-06" db="EMBL/GenBank/DDBJ databases">
        <authorList>
            <person name="Assis F.L."/>
            <person name="Abrahao J.S."/>
            <person name="Silva L."/>
            <person name="Khalil J.B."/>
            <person name="Rodrigues R."/>
            <person name="Silva L.S."/>
            <person name="Boratto P."/>
            <person name="Andrade M."/>
            <person name="Kroon E.G."/>
            <person name="Ribeiro B."/>
            <person name="Bergier I."/>
            <person name="Seligmann H."/>
            <person name="Ghigo E."/>
            <person name="Colson P."/>
            <person name="Levasseur A."/>
            <person name="Raoult D."/>
            <person name="Scola B.L."/>
        </authorList>
    </citation>
    <scope>NUCLEOTIDE SEQUENCE</scope>
    <source>
        <strain evidence="17">Deep ocean</strain>
    </source>
</reference>
<dbReference type="EC" id="2.3.2.31" evidence="4"/>
<dbReference type="SUPFAM" id="SSF57850">
    <property type="entry name" value="RING/U-box"/>
    <property type="match status" value="3"/>
</dbReference>
<reference evidence="17" key="2">
    <citation type="journal article" date="2018" name="Nat. Commun.">
        <title>Tailed giant Tupanvirus possesses the most complete translational apparatus of the known virosphere.</title>
        <authorList>
            <person name="Abrahao J."/>
            <person name="Silva L."/>
            <person name="Silva L.S."/>
            <person name="Khalil J.Y.B."/>
            <person name="Rodrigues R."/>
            <person name="Arantes T."/>
            <person name="Assis F."/>
            <person name="Boratto P."/>
            <person name="Andrade M."/>
            <person name="Kroon E.G."/>
            <person name="Ribeiro B."/>
            <person name="Bergier I."/>
            <person name="Seligmann H."/>
            <person name="Ghigo E."/>
            <person name="Colson P."/>
            <person name="Levasseur A."/>
            <person name="Kroemer G."/>
            <person name="Raoult D."/>
            <person name="La Scola B."/>
        </authorList>
    </citation>
    <scope>NUCLEOTIDE SEQUENCE [LARGE SCALE GENOMIC DNA]</scope>
    <source>
        <strain evidence="17">Deep ocean</strain>
    </source>
</reference>
<dbReference type="Pfam" id="PF01485">
    <property type="entry name" value="IBR"/>
    <property type="match status" value="1"/>
</dbReference>
<evidence type="ECO:0000256" key="14">
    <source>
        <dbReference type="PROSITE-ProRule" id="PRU00175"/>
    </source>
</evidence>
<dbReference type="GO" id="GO:0000151">
    <property type="term" value="C:ubiquitin ligase complex"/>
    <property type="evidence" value="ECO:0007669"/>
    <property type="project" value="TreeGrafter"/>
</dbReference>
<evidence type="ECO:0000256" key="8">
    <source>
        <dbReference type="ARBA" id="ARBA00022737"/>
    </source>
</evidence>
<dbReference type="GO" id="GO:0043130">
    <property type="term" value="F:ubiquitin binding"/>
    <property type="evidence" value="ECO:0007669"/>
    <property type="project" value="TreeGrafter"/>
</dbReference>
<dbReference type="GO" id="GO:0031090">
    <property type="term" value="C:organelle membrane"/>
    <property type="evidence" value="ECO:0007669"/>
    <property type="project" value="UniProtKB-ARBA"/>
</dbReference>
<dbReference type="InterPro" id="IPR001841">
    <property type="entry name" value="Znf_RING"/>
</dbReference>
<dbReference type="SMART" id="SM00184">
    <property type="entry name" value="RING"/>
    <property type="match status" value="1"/>
</dbReference>
<comment type="catalytic activity">
    <reaction evidence="1">
        <text>[E2 ubiquitin-conjugating enzyme]-S-ubiquitinyl-L-cysteine + [acceptor protein]-L-lysine = [E2 ubiquitin-conjugating enzyme]-L-cysteine + [acceptor protein]-N(6)-ubiquitinyl-L-lysine.</text>
        <dbReference type="EC" id="2.3.2.31"/>
    </reaction>
</comment>
<evidence type="ECO:0000313" key="17">
    <source>
        <dbReference type="EMBL" id="QKU34455.1"/>
    </source>
</evidence>
<organism evidence="17">
    <name type="scientific">Tupanvirus deep ocean</name>
    <dbReference type="NCBI Taxonomy" id="2126984"/>
    <lineage>
        <taxon>Viruses</taxon>
        <taxon>Varidnaviria</taxon>
        <taxon>Bamfordvirae</taxon>
        <taxon>Nucleocytoviricota</taxon>
        <taxon>Megaviricetes</taxon>
        <taxon>Imitervirales</taxon>
        <taxon>Mimiviridae</taxon>
        <taxon>Megamimivirinae</taxon>
        <taxon>Tupanvirus</taxon>
        <taxon>Tupanvirus altamarinense</taxon>
    </lineage>
</organism>
<dbReference type="Pfam" id="PF13923">
    <property type="entry name" value="zf-C3HC4_2"/>
    <property type="match status" value="1"/>
</dbReference>
<dbReference type="GO" id="GO:0008270">
    <property type="term" value="F:zinc ion binding"/>
    <property type="evidence" value="ECO:0007669"/>
    <property type="project" value="UniProtKB-KW"/>
</dbReference>
<evidence type="ECO:0000259" key="16">
    <source>
        <dbReference type="PROSITE" id="PS51873"/>
    </source>
</evidence>
<dbReference type="RefSeq" id="YP_010781087.1">
    <property type="nucleotide sequence ID" value="NC_075038.1"/>
</dbReference>
<evidence type="ECO:0000256" key="6">
    <source>
        <dbReference type="ARBA" id="ARBA00022692"/>
    </source>
</evidence>
<dbReference type="PANTHER" id="PTHR22770">
    <property type="entry name" value="UBIQUITIN CONJUGATING ENZYME 7 INTERACTING PROTEIN-RELATED"/>
    <property type="match status" value="1"/>
</dbReference>
<comment type="subcellular location">
    <subcellularLocation>
        <location evidence="2">Membrane</location>
        <topology evidence="2">Single-pass membrane protein</topology>
    </subcellularLocation>
</comment>
<evidence type="ECO:0000256" key="7">
    <source>
        <dbReference type="ARBA" id="ARBA00022723"/>
    </source>
</evidence>
<dbReference type="Gene3D" id="3.30.40.10">
    <property type="entry name" value="Zinc/RING finger domain, C3HC4 (zinc finger)"/>
    <property type="match status" value="1"/>
</dbReference>
<dbReference type="EMBL" id="MF405918">
    <property type="protein sequence ID" value="QKU34455.1"/>
    <property type="molecule type" value="Genomic_DNA"/>
</dbReference>
<keyword evidence="7" id="KW-0479">Metal-binding</keyword>
<keyword evidence="8" id="KW-0677">Repeat</keyword>
<feature type="domain" description="RING-type" evidence="15">
    <location>
        <begin position="6"/>
        <end position="52"/>
    </location>
</feature>
<evidence type="ECO:0000256" key="12">
    <source>
        <dbReference type="ARBA" id="ARBA00022989"/>
    </source>
</evidence>
<keyword evidence="10" id="KW-0833">Ubl conjugation pathway</keyword>
<evidence type="ECO:0000256" key="13">
    <source>
        <dbReference type="ARBA" id="ARBA00023136"/>
    </source>
</evidence>
<protein>
    <recommendedName>
        <fullName evidence="4">RBR-type E3 ubiquitin transferase</fullName>
        <ecNumber evidence="4">2.3.2.31</ecNumber>
    </recommendedName>
</protein>
<dbReference type="PROSITE" id="PS50089">
    <property type="entry name" value="ZF_RING_2"/>
    <property type="match status" value="1"/>
</dbReference>
<dbReference type="GeneID" id="80517778"/>
<dbReference type="FunFam" id="3.30.40.10:FF:000051">
    <property type="entry name" value="RBR-type E3 ubiquitin transferase"/>
    <property type="match status" value="1"/>
</dbReference>
<keyword evidence="6" id="KW-0812">Transmembrane</keyword>
<dbReference type="InterPro" id="IPR051628">
    <property type="entry name" value="LUBAC_E3_Ligases"/>
</dbReference>
<dbReference type="GO" id="GO:0061630">
    <property type="term" value="F:ubiquitin protein ligase activity"/>
    <property type="evidence" value="ECO:0007669"/>
    <property type="project" value="UniProtKB-EC"/>
</dbReference>
<evidence type="ECO:0000256" key="3">
    <source>
        <dbReference type="ARBA" id="ARBA00004906"/>
    </source>
</evidence>
<sequence length="222" mass="26111">MTDDICPICYDNLSNYDTTRLDCQHEFCDECLKKYINEKINERESSILCPIDMCDQPISNYYIVNLVSSYQYKTYKQNTQSFSSGTSHSMCPECRQICKKDEDNNRIHCSNCDRDYCYICQESHCWGYDDCPNERDINNTLDEIMSALGHDDVKPCPICRAIIYREEGCNSMRCKYCKVKFCWNCLETCSTINRMEEHACEEYNGYRETESDDEYVDGFDSD</sequence>
<evidence type="ECO:0000256" key="10">
    <source>
        <dbReference type="ARBA" id="ARBA00022786"/>
    </source>
</evidence>
<dbReference type="GO" id="GO:0043161">
    <property type="term" value="P:proteasome-mediated ubiquitin-dependent protein catabolic process"/>
    <property type="evidence" value="ECO:0007669"/>
    <property type="project" value="TreeGrafter"/>
</dbReference>
<evidence type="ECO:0000259" key="15">
    <source>
        <dbReference type="PROSITE" id="PS50089"/>
    </source>
</evidence>
<evidence type="ECO:0000256" key="9">
    <source>
        <dbReference type="ARBA" id="ARBA00022771"/>
    </source>
</evidence>
<keyword evidence="13" id="KW-0472">Membrane</keyword>